<organism evidence="3 4">
    <name type="scientific">Pochonia chlamydosporia 170</name>
    <dbReference type="NCBI Taxonomy" id="1380566"/>
    <lineage>
        <taxon>Eukaryota</taxon>
        <taxon>Fungi</taxon>
        <taxon>Dikarya</taxon>
        <taxon>Ascomycota</taxon>
        <taxon>Pezizomycotina</taxon>
        <taxon>Sordariomycetes</taxon>
        <taxon>Hypocreomycetidae</taxon>
        <taxon>Hypocreales</taxon>
        <taxon>Clavicipitaceae</taxon>
        <taxon>Pochonia</taxon>
    </lineage>
</organism>
<keyword evidence="3" id="KW-0418">Kinase</keyword>
<gene>
    <name evidence="3" type="ORF">VFPPC_05116</name>
</gene>
<dbReference type="GO" id="GO:0005524">
    <property type="term" value="F:ATP binding"/>
    <property type="evidence" value="ECO:0007669"/>
    <property type="project" value="InterPro"/>
</dbReference>
<name>A0A179FVE8_METCM</name>
<reference evidence="3 4" key="1">
    <citation type="journal article" date="2016" name="PLoS Pathog.">
        <title>Biosynthesis of antibiotic leucinostatins in bio-control fungus Purpureocillium lilacinum and their inhibition on phytophthora revealed by genome mining.</title>
        <authorList>
            <person name="Wang G."/>
            <person name="Liu Z."/>
            <person name="Lin R."/>
            <person name="Li E."/>
            <person name="Mao Z."/>
            <person name="Ling J."/>
            <person name="Yang Y."/>
            <person name="Yin W.B."/>
            <person name="Xie B."/>
        </authorList>
    </citation>
    <scope>NUCLEOTIDE SEQUENCE [LARGE SCALE GENOMIC DNA]</scope>
    <source>
        <strain evidence="3">170</strain>
    </source>
</reference>
<dbReference type="Proteomes" id="UP000078397">
    <property type="component" value="Unassembled WGS sequence"/>
</dbReference>
<feature type="region of interest" description="Disordered" evidence="1">
    <location>
        <begin position="555"/>
        <end position="592"/>
    </location>
</feature>
<dbReference type="RefSeq" id="XP_022284518.1">
    <property type="nucleotide sequence ID" value="XM_022428436.1"/>
</dbReference>
<dbReference type="STRING" id="1380566.A0A179FVE8"/>
<dbReference type="OrthoDB" id="4960869at2759"/>
<dbReference type="InterPro" id="IPR000719">
    <property type="entry name" value="Prot_kinase_dom"/>
</dbReference>
<feature type="domain" description="Protein kinase" evidence="2">
    <location>
        <begin position="182"/>
        <end position="537"/>
    </location>
</feature>
<sequence>MNQHSDAAPLDEELRAGLVPYVCDQDKFFLPNTTLDSILQYDKVYRILERFQFNKPDFVVAAAQYVFGAENVRGREGHKPARKIFAVLALLGKVSSISGFMADRICDDDLPLLRHNEEGANFDLVRTIDGKKRDISCFDGWEQRDIQQFDSYQWYMLSPSFIMEDGRAAFYKIDNRAIFPWLAYEDAVSQSGFSVVRKEGDSFALKELTSENRDEFELEVDALQKVKSNPHLVTLFTSYEYRQRYYLLFGWAEGGNLFDLWMQHNPCPKFDRTLVLWLGEQCLGLAEGLHRIHNTQLSFPHEPEHTLAVPDLKGGPDDKTCGRHGDIKPQNILWFKHEPNKYDHGVLKISDFGLARFHSHMTTKVSPVGIPVSQTYKAPEFELNEPISRPYDVWSLGCLYLEFITWLVLGWDGVYEFSSKRTQEQDCRVKFRQDTFFNLWRQEGGQEESNPGSATVKVAVREWINSLAPADSRFLCDFLRYVENNMVILDKGKRHTTAKVRQELKEMYQRCLNDPAYCFSSTSVYQTGRVEKAHQTMDRAPTAGVNVPMVHVHPVEEANSAPTNGVATKRKLDTLSPEESGSDNPRKRNHCN</sequence>
<dbReference type="GO" id="GO:0004674">
    <property type="term" value="F:protein serine/threonine kinase activity"/>
    <property type="evidence" value="ECO:0007669"/>
    <property type="project" value="TreeGrafter"/>
</dbReference>
<dbReference type="Gene3D" id="1.10.510.10">
    <property type="entry name" value="Transferase(Phosphotransferase) domain 1"/>
    <property type="match status" value="1"/>
</dbReference>
<protein>
    <submittedName>
        <fullName evidence="3">Kinase domain-containing protein</fullName>
    </submittedName>
</protein>
<dbReference type="KEGG" id="pchm:VFPPC_05116"/>
<dbReference type="Gene3D" id="3.30.200.20">
    <property type="entry name" value="Phosphorylase Kinase, domain 1"/>
    <property type="match status" value="1"/>
</dbReference>
<proteinExistence type="predicted"/>
<dbReference type="PANTHER" id="PTHR24359">
    <property type="entry name" value="SERINE/THREONINE-PROTEIN KINASE SBK1"/>
    <property type="match status" value="1"/>
</dbReference>
<evidence type="ECO:0000259" key="2">
    <source>
        <dbReference type="PROSITE" id="PS50011"/>
    </source>
</evidence>
<dbReference type="GeneID" id="28848353"/>
<dbReference type="InterPro" id="IPR011009">
    <property type="entry name" value="Kinase-like_dom_sf"/>
</dbReference>
<evidence type="ECO:0000256" key="1">
    <source>
        <dbReference type="SAM" id="MobiDB-lite"/>
    </source>
</evidence>
<accession>A0A179FVE8</accession>
<dbReference type="SUPFAM" id="SSF56112">
    <property type="entry name" value="Protein kinase-like (PK-like)"/>
    <property type="match status" value="1"/>
</dbReference>
<dbReference type="SMART" id="SM00220">
    <property type="entry name" value="S_TKc"/>
    <property type="match status" value="1"/>
</dbReference>
<comment type="caution">
    <text evidence="3">The sequence shown here is derived from an EMBL/GenBank/DDBJ whole genome shotgun (WGS) entry which is preliminary data.</text>
</comment>
<dbReference type="AlphaFoldDB" id="A0A179FVE8"/>
<dbReference type="CDD" id="cd00180">
    <property type="entry name" value="PKc"/>
    <property type="match status" value="1"/>
</dbReference>
<dbReference type="PANTHER" id="PTHR24359:SF37">
    <property type="entry name" value="PROTEIN KINASE DOMAIN-CONTAINING PROTEIN"/>
    <property type="match status" value="1"/>
</dbReference>
<keyword evidence="3" id="KW-0808">Transferase</keyword>
<keyword evidence="4" id="KW-1185">Reference proteome</keyword>
<evidence type="ECO:0000313" key="4">
    <source>
        <dbReference type="Proteomes" id="UP000078397"/>
    </source>
</evidence>
<dbReference type="PROSITE" id="PS50011">
    <property type="entry name" value="PROTEIN_KINASE_DOM"/>
    <property type="match status" value="1"/>
</dbReference>
<dbReference type="Pfam" id="PF00069">
    <property type="entry name" value="Pkinase"/>
    <property type="match status" value="1"/>
</dbReference>
<dbReference type="EMBL" id="LSBJ02000003">
    <property type="protein sequence ID" value="OAQ68969.2"/>
    <property type="molecule type" value="Genomic_DNA"/>
</dbReference>
<evidence type="ECO:0000313" key="3">
    <source>
        <dbReference type="EMBL" id="OAQ68969.2"/>
    </source>
</evidence>